<reference evidence="6 7" key="1">
    <citation type="submission" date="2016-10" db="EMBL/GenBank/DDBJ databases">
        <authorList>
            <person name="de Groot N.N."/>
        </authorList>
    </citation>
    <scope>NUCLEOTIDE SEQUENCE [LARGE SCALE GENOMIC DNA]</scope>
    <source>
        <strain evidence="6 7">CGMCC 4.2026</strain>
    </source>
</reference>
<dbReference type="PRINTS" id="PR00455">
    <property type="entry name" value="HTHTETR"/>
</dbReference>
<protein>
    <submittedName>
        <fullName evidence="6">Transcriptional regulator, TetR family</fullName>
    </submittedName>
</protein>
<dbReference type="PANTHER" id="PTHR30055:SF234">
    <property type="entry name" value="HTH-TYPE TRANSCRIPTIONAL REGULATOR BETI"/>
    <property type="match status" value="1"/>
</dbReference>
<keyword evidence="3" id="KW-0804">Transcription</keyword>
<dbReference type="InterPro" id="IPR001647">
    <property type="entry name" value="HTH_TetR"/>
</dbReference>
<evidence type="ECO:0000259" key="5">
    <source>
        <dbReference type="PROSITE" id="PS50977"/>
    </source>
</evidence>
<dbReference type="PROSITE" id="PS50977">
    <property type="entry name" value="HTH_TETR_2"/>
    <property type="match status" value="1"/>
</dbReference>
<evidence type="ECO:0000313" key="6">
    <source>
        <dbReference type="EMBL" id="SEO90743.1"/>
    </source>
</evidence>
<dbReference type="Gene3D" id="1.10.357.10">
    <property type="entry name" value="Tetracycline Repressor, domain 2"/>
    <property type="match status" value="1"/>
</dbReference>
<dbReference type="SUPFAM" id="SSF48498">
    <property type="entry name" value="Tetracyclin repressor-like, C-terminal domain"/>
    <property type="match status" value="1"/>
</dbReference>
<dbReference type="AlphaFoldDB" id="A0A1H8TJJ1"/>
<evidence type="ECO:0000256" key="4">
    <source>
        <dbReference type="PROSITE-ProRule" id="PRU00335"/>
    </source>
</evidence>
<proteinExistence type="predicted"/>
<evidence type="ECO:0000256" key="1">
    <source>
        <dbReference type="ARBA" id="ARBA00023015"/>
    </source>
</evidence>
<feature type="domain" description="HTH tetR-type" evidence="5">
    <location>
        <begin position="23"/>
        <end position="82"/>
    </location>
</feature>
<sequence>MLVPVVELQRERHRGRGLRADAERNRERLVKAAQSVFAEGGLNVALDEVATRAGVGIATLYRRFPTREELVAAAFEAKLTDYAVAAEEALTRRDPWDSFVELVERICAMQADDRGFTDLITMSLPPAKHSAELRDRGRRAAMKVIGRAQEAGALREDLVLEDLALLLMANAGVVRATRDVAPHAWRRWLAFMLDGLRVAPRGAFRPGPMPAPPTPAQMARILNGNVLTQGGAGPVHE</sequence>
<dbReference type="GO" id="GO:0003700">
    <property type="term" value="F:DNA-binding transcription factor activity"/>
    <property type="evidence" value="ECO:0007669"/>
    <property type="project" value="TreeGrafter"/>
</dbReference>
<accession>A0A1H8TJJ1</accession>
<dbReference type="InterPro" id="IPR036271">
    <property type="entry name" value="Tet_transcr_reg_TetR-rel_C_sf"/>
</dbReference>
<dbReference type="EMBL" id="FODD01000054">
    <property type="protein sequence ID" value="SEO90743.1"/>
    <property type="molecule type" value="Genomic_DNA"/>
</dbReference>
<name>A0A1H8TJJ1_9ACTN</name>
<dbReference type="Pfam" id="PF21597">
    <property type="entry name" value="TetR_C_43"/>
    <property type="match status" value="1"/>
</dbReference>
<feature type="DNA-binding region" description="H-T-H motif" evidence="4">
    <location>
        <begin position="45"/>
        <end position="64"/>
    </location>
</feature>
<evidence type="ECO:0000256" key="2">
    <source>
        <dbReference type="ARBA" id="ARBA00023125"/>
    </source>
</evidence>
<gene>
    <name evidence="6" type="ORF">SAMN05216267_105416</name>
</gene>
<dbReference type="InterPro" id="IPR009057">
    <property type="entry name" value="Homeodomain-like_sf"/>
</dbReference>
<organism evidence="6 7">
    <name type="scientific">Actinacidiphila rubida</name>
    <dbReference type="NCBI Taxonomy" id="310780"/>
    <lineage>
        <taxon>Bacteria</taxon>
        <taxon>Bacillati</taxon>
        <taxon>Actinomycetota</taxon>
        <taxon>Actinomycetes</taxon>
        <taxon>Kitasatosporales</taxon>
        <taxon>Streptomycetaceae</taxon>
        <taxon>Actinacidiphila</taxon>
    </lineage>
</organism>
<dbReference type="SUPFAM" id="SSF46689">
    <property type="entry name" value="Homeodomain-like"/>
    <property type="match status" value="1"/>
</dbReference>
<dbReference type="PANTHER" id="PTHR30055">
    <property type="entry name" value="HTH-TYPE TRANSCRIPTIONAL REGULATOR RUTR"/>
    <property type="match status" value="1"/>
</dbReference>
<dbReference type="InterPro" id="IPR049445">
    <property type="entry name" value="TetR_SbtR-like_C"/>
</dbReference>
<keyword evidence="1" id="KW-0805">Transcription regulation</keyword>
<dbReference type="Proteomes" id="UP000181951">
    <property type="component" value="Unassembled WGS sequence"/>
</dbReference>
<evidence type="ECO:0000313" key="7">
    <source>
        <dbReference type="Proteomes" id="UP000181951"/>
    </source>
</evidence>
<dbReference type="InterPro" id="IPR050109">
    <property type="entry name" value="HTH-type_TetR-like_transc_reg"/>
</dbReference>
<dbReference type="STRING" id="310780.SAMN05216267_105416"/>
<evidence type="ECO:0000256" key="3">
    <source>
        <dbReference type="ARBA" id="ARBA00023163"/>
    </source>
</evidence>
<keyword evidence="7" id="KW-1185">Reference proteome</keyword>
<dbReference type="GO" id="GO:0000976">
    <property type="term" value="F:transcription cis-regulatory region binding"/>
    <property type="evidence" value="ECO:0007669"/>
    <property type="project" value="TreeGrafter"/>
</dbReference>
<dbReference type="OrthoDB" id="9795011at2"/>
<dbReference type="Pfam" id="PF00440">
    <property type="entry name" value="TetR_N"/>
    <property type="match status" value="1"/>
</dbReference>
<keyword evidence="2 4" id="KW-0238">DNA-binding</keyword>